<evidence type="ECO:0000259" key="11">
    <source>
        <dbReference type="PROSITE" id="PS50885"/>
    </source>
</evidence>
<keyword evidence="5" id="KW-0808">Transferase</keyword>
<keyword evidence="8 9" id="KW-0472">Membrane</keyword>
<dbReference type="Pfam" id="PF02518">
    <property type="entry name" value="HATPase_c"/>
    <property type="match status" value="1"/>
</dbReference>
<dbReference type="PANTHER" id="PTHR45453:SF1">
    <property type="entry name" value="PHOSPHATE REGULON SENSOR PROTEIN PHOR"/>
    <property type="match status" value="1"/>
</dbReference>
<dbReference type="InterPro" id="IPR036890">
    <property type="entry name" value="HATPase_C_sf"/>
</dbReference>
<dbReference type="Gene3D" id="3.30.565.10">
    <property type="entry name" value="Histidine kinase-like ATPase, C-terminal domain"/>
    <property type="match status" value="1"/>
</dbReference>
<dbReference type="InterPro" id="IPR050351">
    <property type="entry name" value="BphY/WalK/GraS-like"/>
</dbReference>
<dbReference type="CDD" id="cd06225">
    <property type="entry name" value="HAMP"/>
    <property type="match status" value="1"/>
</dbReference>
<keyword evidence="7" id="KW-0902">Two-component regulatory system</keyword>
<comment type="subcellular location">
    <subcellularLocation>
        <location evidence="2">Membrane</location>
    </subcellularLocation>
</comment>
<dbReference type="AlphaFoldDB" id="A0A4Z0D8W4"/>
<dbReference type="GO" id="GO:0005886">
    <property type="term" value="C:plasma membrane"/>
    <property type="evidence" value="ECO:0007669"/>
    <property type="project" value="TreeGrafter"/>
</dbReference>
<dbReference type="Pfam" id="PF00512">
    <property type="entry name" value="HisKA"/>
    <property type="match status" value="1"/>
</dbReference>
<gene>
    <name evidence="12" type="ORF">E4100_01720</name>
</gene>
<dbReference type="SUPFAM" id="SSF47384">
    <property type="entry name" value="Homodimeric domain of signal transducing histidine kinase"/>
    <property type="match status" value="1"/>
</dbReference>
<keyword evidence="9" id="KW-0812">Transmembrane</keyword>
<dbReference type="Pfam" id="PF00672">
    <property type="entry name" value="HAMP"/>
    <property type="match status" value="1"/>
</dbReference>
<dbReference type="Gene3D" id="6.10.340.10">
    <property type="match status" value="1"/>
</dbReference>
<dbReference type="PANTHER" id="PTHR45453">
    <property type="entry name" value="PHOSPHATE REGULON SENSOR PROTEIN PHOR"/>
    <property type="match status" value="1"/>
</dbReference>
<evidence type="ECO:0000256" key="4">
    <source>
        <dbReference type="ARBA" id="ARBA00022553"/>
    </source>
</evidence>
<dbReference type="InterPro" id="IPR004358">
    <property type="entry name" value="Sig_transdc_His_kin-like_C"/>
</dbReference>
<dbReference type="FunFam" id="3.30.565.10:FF:000006">
    <property type="entry name" value="Sensor histidine kinase WalK"/>
    <property type="match status" value="1"/>
</dbReference>
<dbReference type="Gene3D" id="3.30.450.20">
    <property type="entry name" value="PAS domain"/>
    <property type="match status" value="1"/>
</dbReference>
<feature type="domain" description="HAMP" evidence="11">
    <location>
        <begin position="203"/>
        <end position="255"/>
    </location>
</feature>
<dbReference type="SMART" id="SM00387">
    <property type="entry name" value="HATPase_c"/>
    <property type="match status" value="1"/>
</dbReference>
<keyword evidence="6 12" id="KW-0418">Kinase</keyword>
<keyword evidence="4" id="KW-0597">Phosphoprotein</keyword>
<dbReference type="InterPro" id="IPR005467">
    <property type="entry name" value="His_kinase_dom"/>
</dbReference>
<dbReference type="CDD" id="cd00082">
    <property type="entry name" value="HisKA"/>
    <property type="match status" value="1"/>
</dbReference>
<evidence type="ECO:0000259" key="10">
    <source>
        <dbReference type="PROSITE" id="PS50109"/>
    </source>
</evidence>
<dbReference type="OrthoDB" id="9813151at2"/>
<dbReference type="Proteomes" id="UP000298381">
    <property type="component" value="Unassembled WGS sequence"/>
</dbReference>
<evidence type="ECO:0000256" key="3">
    <source>
        <dbReference type="ARBA" id="ARBA00012438"/>
    </source>
</evidence>
<evidence type="ECO:0000256" key="9">
    <source>
        <dbReference type="SAM" id="Phobius"/>
    </source>
</evidence>
<sequence length="605" mass="68770">MFSSIKWRFIVVYFLLVFIAMAIVGAFIVNRLEAQQLENVTVSMKNNIEAISYTSSYFTSDNWLENQEQIQNTLNDWRLAQGETIYAIYDEDVPKIIATSSREDIYLIGKGALSNKFIDPKLVIDTFSGVISEAVLTDELDGKILKHIAYPIYSTSGKISGVLYMTSDLSTVESTLSYTRSVLTRATMIALSTTILLGFLIANSITEPIRDVTRKAFEMTQGNFNQYVSVKSNDEIGQLANMFNQLTLKLNETLNEMELEKNKLDTIFSYMAEGVIAIDKNGELIHANPIGKKLLSIENIEIDNGKNILDLSKLGLLGISYKDETTLNGEKLIEISGNVYKVKYAPYRNENQSIEGLIIVYQDITQEHNLDKMRKEFVANVSHELKTPITTIKSYTETLMIDDVDEAYKKKFLTVIDEECDRMSRLVSDLLQLSNIDYKKTKWNKEKLYINEIIEDIISKLKIMANEKNISMTFNSDKNYYTYADKDGLIQVFQNIIINSIKYTENNGYVKVNMTKEDPYVVVEIIDNGIGIPKEDIDRVFDRFYRVEKGRSRDLGGTGLGLSIAKEIIEAFDGKIQIESENLTGTIVKIKLPLLEEIIQESDNI</sequence>
<keyword evidence="13" id="KW-1185">Reference proteome</keyword>
<evidence type="ECO:0000313" key="12">
    <source>
        <dbReference type="EMBL" id="TFZ41320.1"/>
    </source>
</evidence>
<dbReference type="EMBL" id="SRIB01000002">
    <property type="protein sequence ID" value="TFZ41320.1"/>
    <property type="molecule type" value="Genomic_DNA"/>
</dbReference>
<evidence type="ECO:0000313" key="13">
    <source>
        <dbReference type="Proteomes" id="UP000298381"/>
    </source>
</evidence>
<dbReference type="FunFam" id="1.10.287.130:FF:000001">
    <property type="entry name" value="Two-component sensor histidine kinase"/>
    <property type="match status" value="1"/>
</dbReference>
<dbReference type="PRINTS" id="PR00344">
    <property type="entry name" value="BCTRLSENSOR"/>
</dbReference>
<evidence type="ECO:0000256" key="7">
    <source>
        <dbReference type="ARBA" id="ARBA00023012"/>
    </source>
</evidence>
<organism evidence="12 13">
    <name type="scientific">Soehngenia longivitae</name>
    <dbReference type="NCBI Taxonomy" id="2562294"/>
    <lineage>
        <taxon>Bacteria</taxon>
        <taxon>Bacillati</taxon>
        <taxon>Bacillota</taxon>
        <taxon>Tissierellia</taxon>
        <taxon>Tissierellales</taxon>
        <taxon>Tissierellaceae</taxon>
        <taxon>Soehngenia</taxon>
    </lineage>
</organism>
<dbReference type="InterPro" id="IPR003594">
    <property type="entry name" value="HATPase_dom"/>
</dbReference>
<evidence type="ECO:0000256" key="6">
    <source>
        <dbReference type="ARBA" id="ARBA00022777"/>
    </source>
</evidence>
<dbReference type="SUPFAM" id="SSF55785">
    <property type="entry name" value="PYP-like sensor domain (PAS domain)"/>
    <property type="match status" value="1"/>
</dbReference>
<dbReference type="EC" id="2.7.13.3" evidence="3"/>
<dbReference type="PROSITE" id="PS50109">
    <property type="entry name" value="HIS_KIN"/>
    <property type="match status" value="1"/>
</dbReference>
<dbReference type="SMART" id="SM00304">
    <property type="entry name" value="HAMP"/>
    <property type="match status" value="1"/>
</dbReference>
<evidence type="ECO:0000256" key="1">
    <source>
        <dbReference type="ARBA" id="ARBA00000085"/>
    </source>
</evidence>
<dbReference type="PROSITE" id="PS50885">
    <property type="entry name" value="HAMP"/>
    <property type="match status" value="1"/>
</dbReference>
<name>A0A4Z0D8W4_9FIRM</name>
<dbReference type="GO" id="GO:0000155">
    <property type="term" value="F:phosphorelay sensor kinase activity"/>
    <property type="evidence" value="ECO:0007669"/>
    <property type="project" value="InterPro"/>
</dbReference>
<dbReference type="InterPro" id="IPR035965">
    <property type="entry name" value="PAS-like_dom_sf"/>
</dbReference>
<evidence type="ECO:0000256" key="8">
    <source>
        <dbReference type="ARBA" id="ARBA00023136"/>
    </source>
</evidence>
<protein>
    <recommendedName>
        <fullName evidence="3">histidine kinase</fullName>
        <ecNumber evidence="3">2.7.13.3</ecNumber>
    </recommendedName>
</protein>
<feature type="domain" description="Histidine kinase" evidence="10">
    <location>
        <begin position="380"/>
        <end position="596"/>
    </location>
</feature>
<evidence type="ECO:0000256" key="2">
    <source>
        <dbReference type="ARBA" id="ARBA00004370"/>
    </source>
</evidence>
<dbReference type="InterPro" id="IPR003660">
    <property type="entry name" value="HAMP_dom"/>
</dbReference>
<comment type="caution">
    <text evidence="12">The sequence shown here is derived from an EMBL/GenBank/DDBJ whole genome shotgun (WGS) entry which is preliminary data.</text>
</comment>
<dbReference type="Pfam" id="PF13596">
    <property type="entry name" value="PAS_10"/>
    <property type="match status" value="1"/>
</dbReference>
<proteinExistence type="predicted"/>
<dbReference type="InterPro" id="IPR036097">
    <property type="entry name" value="HisK_dim/P_sf"/>
</dbReference>
<reference evidence="12 13" key="1">
    <citation type="submission" date="2019-03" db="EMBL/GenBank/DDBJ databases">
        <title>Draft genome sequence data and analysis of a Fermenting Bacterium, Soehngenia longevitae strain 1933PT, isolated from petroleum reservoir in Azerbaijan.</title>
        <authorList>
            <person name="Grouzdev D.S."/>
            <person name="Bidzhieva S.K."/>
            <person name="Sokolova D.S."/>
            <person name="Tourova T.P."/>
            <person name="Poltaraus A.B."/>
            <person name="Nazina T.N."/>
        </authorList>
    </citation>
    <scope>NUCLEOTIDE SEQUENCE [LARGE SCALE GENOMIC DNA]</scope>
    <source>
        <strain evidence="12 13">1933P</strain>
    </source>
</reference>
<comment type="catalytic activity">
    <reaction evidence="1">
        <text>ATP + protein L-histidine = ADP + protein N-phospho-L-histidine.</text>
        <dbReference type="EC" id="2.7.13.3"/>
    </reaction>
</comment>
<dbReference type="SMART" id="SM00388">
    <property type="entry name" value="HisKA"/>
    <property type="match status" value="1"/>
</dbReference>
<evidence type="ECO:0000256" key="5">
    <source>
        <dbReference type="ARBA" id="ARBA00022679"/>
    </source>
</evidence>
<dbReference type="GO" id="GO:0004721">
    <property type="term" value="F:phosphoprotein phosphatase activity"/>
    <property type="evidence" value="ECO:0007669"/>
    <property type="project" value="TreeGrafter"/>
</dbReference>
<dbReference type="RefSeq" id="WP_135270239.1">
    <property type="nucleotide sequence ID" value="NZ_SRIB01000002.1"/>
</dbReference>
<dbReference type="SUPFAM" id="SSF158472">
    <property type="entry name" value="HAMP domain-like"/>
    <property type="match status" value="1"/>
</dbReference>
<dbReference type="Gene3D" id="1.10.287.130">
    <property type="match status" value="1"/>
</dbReference>
<dbReference type="SUPFAM" id="SSF55874">
    <property type="entry name" value="ATPase domain of HSP90 chaperone/DNA topoisomerase II/histidine kinase"/>
    <property type="match status" value="1"/>
</dbReference>
<accession>A0A4Z0D8W4</accession>
<feature type="transmembrane region" description="Helical" evidence="9">
    <location>
        <begin position="7"/>
        <end position="29"/>
    </location>
</feature>
<dbReference type="GO" id="GO:0016036">
    <property type="term" value="P:cellular response to phosphate starvation"/>
    <property type="evidence" value="ECO:0007669"/>
    <property type="project" value="TreeGrafter"/>
</dbReference>
<keyword evidence="9" id="KW-1133">Transmembrane helix</keyword>
<dbReference type="InterPro" id="IPR003661">
    <property type="entry name" value="HisK_dim/P_dom"/>
</dbReference>
<dbReference type="CDD" id="cd00075">
    <property type="entry name" value="HATPase"/>
    <property type="match status" value="1"/>
</dbReference>